<name>A0ABQ5A9Y0_9ASTR</name>
<evidence type="ECO:0000313" key="3">
    <source>
        <dbReference type="EMBL" id="GJS99449.1"/>
    </source>
</evidence>
<comment type="caution">
    <text evidence="3">The sequence shown here is derived from an EMBL/GenBank/DDBJ whole genome shotgun (WGS) entry which is preliminary data.</text>
</comment>
<dbReference type="Proteomes" id="UP001151760">
    <property type="component" value="Unassembled WGS sequence"/>
</dbReference>
<evidence type="ECO:0000256" key="2">
    <source>
        <dbReference type="SAM" id="MobiDB-lite"/>
    </source>
</evidence>
<feature type="region of interest" description="Disordered" evidence="2">
    <location>
        <begin position="181"/>
        <end position="233"/>
    </location>
</feature>
<accession>A0ABQ5A9Y0</accession>
<reference evidence="3" key="1">
    <citation type="journal article" date="2022" name="Int. J. Mol. Sci.">
        <title>Draft Genome of Tanacetum Coccineum: Genomic Comparison of Closely Related Tanacetum-Family Plants.</title>
        <authorList>
            <person name="Yamashiro T."/>
            <person name="Shiraishi A."/>
            <person name="Nakayama K."/>
            <person name="Satake H."/>
        </authorList>
    </citation>
    <scope>NUCLEOTIDE SEQUENCE</scope>
</reference>
<dbReference type="EMBL" id="BQNB010012117">
    <property type="protein sequence ID" value="GJS99449.1"/>
    <property type="molecule type" value="Genomic_DNA"/>
</dbReference>
<feature type="coiled-coil region" evidence="1">
    <location>
        <begin position="498"/>
        <end position="525"/>
    </location>
</feature>
<sequence length="566" mass="62516">MSTITDVKCVLSQRAFDVFCEKFHIPEEVHPVLPNRGNTIHERPVGKIGLYTRFFDFANFRLPLSTFLVDILSFAFLARFPWHTAKNVTRDPTLVAADFNAQDYATLVAHPSPFRKFPEEFLCLIGLSRHYTLDEDTYPLFVDKDEEDMDIFITFGRTVPLLLVAPDRGESELDASVDKVFDEGDSGTQDAVSLQPQRQRKRKTIVSDAGGPSHPPKRLRGDHRTPSGASVGGKSMSVIQRLLARAVQNAEVRGEPILTLPFVTSSVSATPERKDEGHTDSVIRLNLRTIGAPQRFVISSVSSHHSSANISEAEVDSFARPSVLVITAATIVTSTADPAVVVKEKVVRPSIFSADSTSAGGTDPAMGGFTDLTGSDFLWNMTNGSCLDDGGVCHGMVDEFAPPKFFASVRGMEHDQLFTEFNVGAARQMSLSAEVRMRAEYNIKERRRLKSVVEERDILLKARDEEIRSLNAQLLPKEAEAAKPIRLRTVASKFEAVEKSLQSEVEGLKEHNTTLEKEKNELDVKVVDLAASVKVREQEVADLDAVVASVKSQNDNLVNQVHELEA</sequence>
<keyword evidence="4" id="KW-1185">Reference proteome</keyword>
<keyword evidence="1" id="KW-0175">Coiled coil</keyword>
<proteinExistence type="predicted"/>
<organism evidence="3 4">
    <name type="scientific">Tanacetum coccineum</name>
    <dbReference type="NCBI Taxonomy" id="301880"/>
    <lineage>
        <taxon>Eukaryota</taxon>
        <taxon>Viridiplantae</taxon>
        <taxon>Streptophyta</taxon>
        <taxon>Embryophyta</taxon>
        <taxon>Tracheophyta</taxon>
        <taxon>Spermatophyta</taxon>
        <taxon>Magnoliopsida</taxon>
        <taxon>eudicotyledons</taxon>
        <taxon>Gunneridae</taxon>
        <taxon>Pentapetalae</taxon>
        <taxon>asterids</taxon>
        <taxon>campanulids</taxon>
        <taxon>Asterales</taxon>
        <taxon>Asteraceae</taxon>
        <taxon>Asteroideae</taxon>
        <taxon>Anthemideae</taxon>
        <taxon>Anthemidinae</taxon>
        <taxon>Tanacetum</taxon>
    </lineage>
</organism>
<evidence type="ECO:0000256" key="1">
    <source>
        <dbReference type="SAM" id="Coils"/>
    </source>
</evidence>
<feature type="non-terminal residue" evidence="3">
    <location>
        <position position="566"/>
    </location>
</feature>
<gene>
    <name evidence="3" type="ORF">Tco_0820619</name>
</gene>
<feature type="compositionally biased region" description="Polar residues" evidence="2">
    <location>
        <begin position="186"/>
        <end position="197"/>
    </location>
</feature>
<evidence type="ECO:0008006" key="5">
    <source>
        <dbReference type="Google" id="ProtNLM"/>
    </source>
</evidence>
<reference evidence="3" key="2">
    <citation type="submission" date="2022-01" db="EMBL/GenBank/DDBJ databases">
        <authorList>
            <person name="Yamashiro T."/>
            <person name="Shiraishi A."/>
            <person name="Satake H."/>
            <person name="Nakayama K."/>
        </authorList>
    </citation>
    <scope>NUCLEOTIDE SEQUENCE</scope>
</reference>
<evidence type="ECO:0000313" key="4">
    <source>
        <dbReference type="Proteomes" id="UP001151760"/>
    </source>
</evidence>
<protein>
    <recommendedName>
        <fullName evidence="5">Transposase (Putative), gypsy type</fullName>
    </recommendedName>
</protein>